<dbReference type="InterPro" id="IPR004421">
    <property type="entry name" value="Carbamoyltransferase_HypF"/>
</dbReference>
<keyword evidence="5" id="KW-0863">Zinc-finger</keyword>
<evidence type="ECO:0000259" key="11">
    <source>
        <dbReference type="PROSITE" id="PS51163"/>
    </source>
</evidence>
<dbReference type="Gene3D" id="3.30.420.40">
    <property type="match status" value="1"/>
</dbReference>
<keyword evidence="6" id="KW-0862">Zinc</keyword>
<evidence type="ECO:0000313" key="13">
    <source>
        <dbReference type="Proteomes" id="UP000002257"/>
    </source>
</evidence>
<dbReference type="InterPro" id="IPR017945">
    <property type="entry name" value="DHBP_synth_RibB-like_a/b_dom"/>
</dbReference>
<evidence type="ECO:0000256" key="2">
    <source>
        <dbReference type="ARBA" id="ARBA00008097"/>
    </source>
</evidence>
<evidence type="ECO:0000313" key="12">
    <source>
        <dbReference type="EMBL" id="ACK51664.1"/>
    </source>
</evidence>
<reference evidence="12 13" key="1">
    <citation type="journal article" date="2010" name="J. Bacteriol.">
        <title>Complete genome sequence of the aerobic facultative methanotroph Methylocella silvestris BL2.</title>
        <authorList>
            <person name="Chen Y."/>
            <person name="Crombie A."/>
            <person name="Rahman M.T."/>
            <person name="Dedysh S.N."/>
            <person name="Liesack W."/>
            <person name="Stott M.B."/>
            <person name="Alam M."/>
            <person name="Theisen A.R."/>
            <person name="Murrell J.C."/>
            <person name="Dunfield P.F."/>
        </authorList>
    </citation>
    <scope>NUCLEOTIDE SEQUENCE [LARGE SCALE GENOMIC DNA]</scope>
    <source>
        <strain evidence="13">DSM 15510 / CIP 108128 / LMG 27833 / NCIMB 13906 / BL2</strain>
    </source>
</reference>
<dbReference type="PROSITE" id="PS00150">
    <property type="entry name" value="ACYLPHOSPHATASE_1"/>
    <property type="match status" value="1"/>
</dbReference>
<evidence type="ECO:0000256" key="5">
    <source>
        <dbReference type="ARBA" id="ARBA00022771"/>
    </source>
</evidence>
<dbReference type="EMBL" id="CP001280">
    <property type="protein sequence ID" value="ACK51664.1"/>
    <property type="molecule type" value="Genomic_DNA"/>
</dbReference>
<dbReference type="Pfam" id="PF00708">
    <property type="entry name" value="Acylphosphatase"/>
    <property type="match status" value="1"/>
</dbReference>
<evidence type="ECO:0000256" key="7">
    <source>
        <dbReference type="ARBA" id="ARBA00048220"/>
    </source>
</evidence>
<dbReference type="InterPro" id="IPR051060">
    <property type="entry name" value="Carbamoyltrans_HypF-like"/>
</dbReference>
<dbReference type="InterPro" id="IPR041440">
    <property type="entry name" value="HypF_C"/>
</dbReference>
<sequence>MSLAEAHNGRERLRIRVRGAVQGVGFRPFVHGLAARFRLSGFVLNDEDGVLAEVEGAALDGFLAALQNESPPLAHIDAVDVTPMPRGGQQGFAIRESVGRDAGRTRMVADAATCRSCLDELFDPASRFHLYPFVTCTHCGPRFTITRHLPYDRRNTSMAGFGLCQDCAADYADPASRRFHAETIACPVCGPRLSHPVEEIAVALRHGQIVALKGIGGFHLLCDATNERAVATLRRRKRRPAKPFAVMVANEASVEHIATPSLGERALLRQLARPAVLMRARAGLAPSVAPGLDRVAVMLPSAPVHHLLFHALAGEPKGAAWLDQLQPVALVATSANVAGEPLIIADAEALQALAGVADMIVTHDRPILMRADDSVMAVIDGGPAYVRRSRGFAPEPIDLGQDGPAVIAVGGHLKATLCVTRGREAFVSQHVGDLNTAAAIRFYEETARRMLTMLDVAPQLVACDLHPDYRSTRFAEAMDLPILRLQHHAAHLAAVAAEHHLRGPILGLALDGHGYGDDGSAWGGELMLLEGAGWRRLGHLRPLALPGGDRAAGEPWRMGVAALTALGRGAEAVWRFPGNALAGRLAAMLAANVQGPTTTSMGRLFDAAAALLGVCAEQSYEGQAAMQLEALVRIPRCLRGGYRITGDILDFTPLLASLLEPGLQAREGAELFHGTLVAGLAEWIGQGVARLGRPDVVLGGGCLANRVLAEGLTSALRARNLVAWLPRAAPANDGGLSLGQAAMARAHLIAERMPYRSSTR</sequence>
<dbReference type="GO" id="GO:0003725">
    <property type="term" value="F:double-stranded RNA binding"/>
    <property type="evidence" value="ECO:0007669"/>
    <property type="project" value="InterPro"/>
</dbReference>
<dbReference type="PROSITE" id="PS51160">
    <property type="entry name" value="ACYLPHOSPHATASE_3"/>
    <property type="match status" value="1"/>
</dbReference>
<dbReference type="EC" id="6.2.-.-" evidence="8"/>
<dbReference type="AlphaFoldDB" id="B8ERW6"/>
<dbReference type="PIRSF" id="PIRSF006256">
    <property type="entry name" value="CMPcnvr_hdrg_mat"/>
    <property type="match status" value="1"/>
</dbReference>
<name>B8ERW6_METSB</name>
<dbReference type="Proteomes" id="UP000002257">
    <property type="component" value="Chromosome"/>
</dbReference>
<dbReference type="HOGENOM" id="CLU_009164_0_0_5"/>
<dbReference type="KEGG" id="msl:Msil_2743"/>
<dbReference type="Pfam" id="PF01300">
    <property type="entry name" value="Sua5_yciO_yrdC"/>
    <property type="match status" value="1"/>
</dbReference>
<dbReference type="NCBIfam" id="TIGR00143">
    <property type="entry name" value="hypF"/>
    <property type="match status" value="1"/>
</dbReference>
<evidence type="ECO:0000256" key="6">
    <source>
        <dbReference type="ARBA" id="ARBA00022833"/>
    </source>
</evidence>
<evidence type="ECO:0000256" key="8">
    <source>
        <dbReference type="PIRNR" id="PIRNR006256"/>
    </source>
</evidence>
<dbReference type="InterPro" id="IPR017968">
    <property type="entry name" value="Acylphosphatase_CS"/>
</dbReference>
<evidence type="ECO:0000256" key="4">
    <source>
        <dbReference type="ARBA" id="ARBA00022723"/>
    </source>
</evidence>
<dbReference type="PANTHER" id="PTHR42959">
    <property type="entry name" value="CARBAMOYLTRANSFERASE"/>
    <property type="match status" value="1"/>
</dbReference>
<dbReference type="Pfam" id="PF22521">
    <property type="entry name" value="HypF_C_2"/>
    <property type="match status" value="1"/>
</dbReference>
<dbReference type="GO" id="GO:0008270">
    <property type="term" value="F:zinc ion binding"/>
    <property type="evidence" value="ECO:0007669"/>
    <property type="project" value="UniProtKB-KW"/>
</dbReference>
<comment type="function">
    <text evidence="8">Involved in the maturation of [NiFe] hydrogenases. Along with HypE, it catalyzes the synthesis of the CN ligands of the active site iron of [NiFe]-hydrogenases. HypF functions as a carbamoyl transferase using carbamoylphosphate as a substrate and transferring the carboxamido moiety in an ATP-dependent reaction to the thiolate of the C-terminal cysteine of HypE yielding a protein-S-carboxamide.</text>
</comment>
<keyword evidence="9" id="KW-0378">Hydrolase</keyword>
<feature type="domain" description="Acylphosphatase-like" evidence="10">
    <location>
        <begin position="12"/>
        <end position="96"/>
    </location>
</feature>
<dbReference type="SUPFAM" id="SSF54975">
    <property type="entry name" value="Acylphosphatase/BLUF domain-like"/>
    <property type="match status" value="1"/>
</dbReference>
<dbReference type="UniPathway" id="UPA00335"/>
<dbReference type="STRING" id="395965.Msil_2743"/>
<dbReference type="GO" id="GO:0016743">
    <property type="term" value="F:carboxyl- or carbamoyltransferase activity"/>
    <property type="evidence" value="ECO:0007669"/>
    <property type="project" value="UniProtKB-UniRule"/>
</dbReference>
<dbReference type="OrthoDB" id="9808093at2"/>
<dbReference type="SUPFAM" id="SSF55821">
    <property type="entry name" value="YrdC/RibB"/>
    <property type="match status" value="1"/>
</dbReference>
<organism evidence="12 13">
    <name type="scientific">Methylocella silvestris (strain DSM 15510 / CIP 108128 / LMG 27833 / NCIMB 13906 / BL2)</name>
    <dbReference type="NCBI Taxonomy" id="395965"/>
    <lineage>
        <taxon>Bacteria</taxon>
        <taxon>Pseudomonadati</taxon>
        <taxon>Pseudomonadota</taxon>
        <taxon>Alphaproteobacteria</taxon>
        <taxon>Hyphomicrobiales</taxon>
        <taxon>Beijerinckiaceae</taxon>
        <taxon>Methylocella</taxon>
    </lineage>
</organism>
<protein>
    <recommendedName>
        <fullName evidence="8">Carbamoyltransferase HypF</fullName>
        <ecNumber evidence="8">6.2.-.-</ecNumber>
    </recommendedName>
</protein>
<dbReference type="Gene3D" id="3.30.420.360">
    <property type="match status" value="1"/>
</dbReference>
<dbReference type="RefSeq" id="WP_012591733.1">
    <property type="nucleotide sequence ID" value="NC_011666.1"/>
</dbReference>
<dbReference type="Pfam" id="PF07503">
    <property type="entry name" value="zf-HYPF"/>
    <property type="match status" value="2"/>
</dbReference>
<dbReference type="Gene3D" id="3.30.110.120">
    <property type="match status" value="1"/>
</dbReference>
<dbReference type="InterPro" id="IPR006070">
    <property type="entry name" value="Sua5-like_dom"/>
</dbReference>
<dbReference type="InterPro" id="IPR011125">
    <property type="entry name" value="Znf_HypF"/>
</dbReference>
<dbReference type="eggNOG" id="COG0068">
    <property type="taxonomic scope" value="Bacteria"/>
</dbReference>
<feature type="active site" evidence="9">
    <location>
        <position position="27"/>
    </location>
</feature>
<keyword evidence="3" id="KW-0436">Ligase</keyword>
<comment type="pathway">
    <text evidence="1 8">Protein modification; [NiFe] hydrogenase maturation.</text>
</comment>
<gene>
    <name evidence="12" type="ordered locus">Msil_2743</name>
</gene>
<comment type="catalytic activity">
    <reaction evidence="7 8">
        <text>C-terminal L-cysteinyl-[HypE protein] + carbamoyl phosphate + ATP + H2O = C-terminal S-carboxamide-L-cysteinyl-[HypE protein] + AMP + phosphate + diphosphate + H(+)</text>
        <dbReference type="Rhea" id="RHEA:55636"/>
        <dbReference type="Rhea" id="RHEA-COMP:14247"/>
        <dbReference type="Rhea" id="RHEA-COMP:14392"/>
        <dbReference type="ChEBI" id="CHEBI:15377"/>
        <dbReference type="ChEBI" id="CHEBI:15378"/>
        <dbReference type="ChEBI" id="CHEBI:30616"/>
        <dbReference type="ChEBI" id="CHEBI:33019"/>
        <dbReference type="ChEBI" id="CHEBI:43474"/>
        <dbReference type="ChEBI" id="CHEBI:58228"/>
        <dbReference type="ChEBI" id="CHEBI:76913"/>
        <dbReference type="ChEBI" id="CHEBI:139126"/>
        <dbReference type="ChEBI" id="CHEBI:456215"/>
    </reaction>
</comment>
<keyword evidence="4" id="KW-0479">Metal-binding</keyword>
<comment type="catalytic activity">
    <reaction evidence="9">
        <text>an acyl phosphate + H2O = a carboxylate + phosphate + H(+)</text>
        <dbReference type="Rhea" id="RHEA:14965"/>
        <dbReference type="ChEBI" id="CHEBI:15377"/>
        <dbReference type="ChEBI" id="CHEBI:15378"/>
        <dbReference type="ChEBI" id="CHEBI:29067"/>
        <dbReference type="ChEBI" id="CHEBI:43474"/>
        <dbReference type="ChEBI" id="CHEBI:59918"/>
        <dbReference type="EC" id="3.6.1.7"/>
    </reaction>
</comment>
<accession>B8ERW6</accession>
<dbReference type="GO" id="GO:0051604">
    <property type="term" value="P:protein maturation"/>
    <property type="evidence" value="ECO:0007669"/>
    <property type="project" value="TreeGrafter"/>
</dbReference>
<keyword evidence="13" id="KW-1185">Reference proteome</keyword>
<comment type="similarity">
    <text evidence="2 8">Belongs to the carbamoyltransferase HypF family.</text>
</comment>
<feature type="domain" description="YrdC-like" evidence="11">
    <location>
        <begin position="194"/>
        <end position="391"/>
    </location>
</feature>
<feature type="active site" evidence="9">
    <location>
        <position position="45"/>
    </location>
</feature>
<evidence type="ECO:0000256" key="1">
    <source>
        <dbReference type="ARBA" id="ARBA00004711"/>
    </source>
</evidence>
<evidence type="ECO:0000256" key="3">
    <source>
        <dbReference type="ARBA" id="ARBA00022598"/>
    </source>
</evidence>
<evidence type="ECO:0000259" key="10">
    <source>
        <dbReference type="PROSITE" id="PS51160"/>
    </source>
</evidence>
<dbReference type="GO" id="GO:0016874">
    <property type="term" value="F:ligase activity"/>
    <property type="evidence" value="ECO:0007669"/>
    <property type="project" value="UniProtKB-UniRule"/>
</dbReference>
<evidence type="ECO:0000256" key="9">
    <source>
        <dbReference type="PROSITE-ProRule" id="PRU00520"/>
    </source>
</evidence>
<proteinExistence type="inferred from homology"/>
<dbReference type="InterPro" id="IPR001792">
    <property type="entry name" value="Acylphosphatase-like_dom"/>
</dbReference>
<dbReference type="InterPro" id="IPR036046">
    <property type="entry name" value="Acylphosphatase-like_dom_sf"/>
</dbReference>
<dbReference type="GO" id="GO:0003998">
    <property type="term" value="F:acylphosphatase activity"/>
    <property type="evidence" value="ECO:0007669"/>
    <property type="project" value="UniProtKB-EC"/>
</dbReference>
<dbReference type="Pfam" id="PF17788">
    <property type="entry name" value="HypF_C"/>
    <property type="match status" value="1"/>
</dbReference>
<dbReference type="Gene3D" id="3.90.870.50">
    <property type="match status" value="1"/>
</dbReference>
<dbReference type="PROSITE" id="PS51163">
    <property type="entry name" value="YRDC"/>
    <property type="match status" value="1"/>
</dbReference>
<dbReference type="PANTHER" id="PTHR42959:SF1">
    <property type="entry name" value="CARBAMOYLTRANSFERASE HYPF"/>
    <property type="match status" value="1"/>
</dbReference>
<dbReference type="InterPro" id="IPR055128">
    <property type="entry name" value="HypF_C_2"/>
</dbReference>